<dbReference type="EMBL" id="KV454290">
    <property type="protein sequence ID" value="ODQ76008.1"/>
    <property type="molecule type" value="Genomic_DNA"/>
</dbReference>
<evidence type="ECO:0000313" key="3">
    <source>
        <dbReference type="Proteomes" id="UP000094385"/>
    </source>
</evidence>
<dbReference type="Proteomes" id="UP000094385">
    <property type="component" value="Unassembled WGS sequence"/>
</dbReference>
<name>A0A1E3QEJ9_LIPST</name>
<keyword evidence="1" id="KW-1133">Transmembrane helix</keyword>
<dbReference type="OrthoDB" id="10518028at2759"/>
<keyword evidence="1" id="KW-0472">Membrane</keyword>
<accession>A0A1E3QEJ9</accession>
<proteinExistence type="predicted"/>
<keyword evidence="3" id="KW-1185">Reference proteome</keyword>
<gene>
    <name evidence="2" type="ORF">LIPSTDRAFT_68719</name>
</gene>
<feature type="transmembrane region" description="Helical" evidence="1">
    <location>
        <begin position="51"/>
        <end position="72"/>
    </location>
</feature>
<organism evidence="2 3">
    <name type="scientific">Lipomyces starkeyi NRRL Y-11557</name>
    <dbReference type="NCBI Taxonomy" id="675824"/>
    <lineage>
        <taxon>Eukaryota</taxon>
        <taxon>Fungi</taxon>
        <taxon>Dikarya</taxon>
        <taxon>Ascomycota</taxon>
        <taxon>Saccharomycotina</taxon>
        <taxon>Lipomycetes</taxon>
        <taxon>Lipomycetales</taxon>
        <taxon>Lipomycetaceae</taxon>
        <taxon>Lipomyces</taxon>
    </lineage>
</organism>
<evidence type="ECO:0000313" key="2">
    <source>
        <dbReference type="EMBL" id="ODQ76008.1"/>
    </source>
</evidence>
<protein>
    <submittedName>
        <fullName evidence="2">Uncharacterized protein</fullName>
    </submittedName>
</protein>
<evidence type="ECO:0000256" key="1">
    <source>
        <dbReference type="SAM" id="Phobius"/>
    </source>
</evidence>
<reference evidence="2 3" key="1">
    <citation type="journal article" date="2016" name="Proc. Natl. Acad. Sci. U.S.A.">
        <title>Comparative genomics of biotechnologically important yeasts.</title>
        <authorList>
            <person name="Riley R."/>
            <person name="Haridas S."/>
            <person name="Wolfe K.H."/>
            <person name="Lopes M.R."/>
            <person name="Hittinger C.T."/>
            <person name="Goeker M."/>
            <person name="Salamov A.A."/>
            <person name="Wisecaver J.H."/>
            <person name="Long T.M."/>
            <person name="Calvey C.H."/>
            <person name="Aerts A.L."/>
            <person name="Barry K.W."/>
            <person name="Choi C."/>
            <person name="Clum A."/>
            <person name="Coughlan A.Y."/>
            <person name="Deshpande S."/>
            <person name="Douglass A.P."/>
            <person name="Hanson S.J."/>
            <person name="Klenk H.-P."/>
            <person name="LaButti K.M."/>
            <person name="Lapidus A."/>
            <person name="Lindquist E.A."/>
            <person name="Lipzen A.M."/>
            <person name="Meier-Kolthoff J.P."/>
            <person name="Ohm R.A."/>
            <person name="Otillar R.P."/>
            <person name="Pangilinan J.L."/>
            <person name="Peng Y."/>
            <person name="Rokas A."/>
            <person name="Rosa C.A."/>
            <person name="Scheuner C."/>
            <person name="Sibirny A.A."/>
            <person name="Slot J.C."/>
            <person name="Stielow J.B."/>
            <person name="Sun H."/>
            <person name="Kurtzman C.P."/>
            <person name="Blackwell M."/>
            <person name="Grigoriev I.V."/>
            <person name="Jeffries T.W."/>
        </authorList>
    </citation>
    <scope>NUCLEOTIDE SEQUENCE [LARGE SCALE GENOMIC DNA]</scope>
    <source>
        <strain evidence="2 3">NRRL Y-11557</strain>
    </source>
</reference>
<keyword evidence="1" id="KW-0812">Transmembrane</keyword>
<sequence>MVECYDLRTVKYKDNSEFIKMREEKYTRRTFYLKFTLRYRDTTSFIVSPIVYYRILLRYSIAIGSLFTSLGFRDGMIFTCKKKASDVDMMRPALCCASHILSQQPDFRSQPSRLEPAVRASGHLFEM</sequence>
<dbReference type="AlphaFoldDB" id="A0A1E3QEJ9"/>